<dbReference type="GO" id="GO:0016747">
    <property type="term" value="F:acyltransferase activity, transferring groups other than amino-acyl groups"/>
    <property type="evidence" value="ECO:0007669"/>
    <property type="project" value="InterPro"/>
</dbReference>
<dbReference type="Proteomes" id="UP000610760">
    <property type="component" value="Unassembled WGS sequence"/>
</dbReference>
<gene>
    <name evidence="2" type="ORF">H8710_00905</name>
</gene>
<keyword evidence="3" id="KW-1185">Reference proteome</keyword>
<dbReference type="PANTHER" id="PTHR43792:SF1">
    <property type="entry name" value="N-ACETYLTRANSFERASE DOMAIN-CONTAINING PROTEIN"/>
    <property type="match status" value="1"/>
</dbReference>
<name>A0A926I6B4_9FIRM</name>
<protein>
    <submittedName>
        <fullName evidence="2">GNAT family N-acetyltransferase</fullName>
    </submittedName>
</protein>
<dbReference type="AlphaFoldDB" id="A0A926I6B4"/>
<dbReference type="RefSeq" id="WP_249293508.1">
    <property type="nucleotide sequence ID" value="NZ_JACRSV010000001.1"/>
</dbReference>
<dbReference type="EMBL" id="JACRSV010000001">
    <property type="protein sequence ID" value="MBC8558617.1"/>
    <property type="molecule type" value="Genomic_DNA"/>
</dbReference>
<sequence length="181" mass="21083">MRQQGTVPIETERLRLRRFEVDDSKAMFRNWAGHPAVTKYLTWDAHQSEDESRQLLGKWCKQYRKKNFYEWAIELKEAGEPIGSIGAVQISGRQTFEVGYCIGKQWWGQGLALEALQAVIRFFFQEVRCRRIEAKYAEGNIASMRVMQKAGMCPKSGEEVFLNTEKGFFTCPIYEIRNELL</sequence>
<dbReference type="InterPro" id="IPR016181">
    <property type="entry name" value="Acyl_CoA_acyltransferase"/>
</dbReference>
<dbReference type="Pfam" id="PF13302">
    <property type="entry name" value="Acetyltransf_3"/>
    <property type="match status" value="1"/>
</dbReference>
<evidence type="ECO:0000259" key="1">
    <source>
        <dbReference type="PROSITE" id="PS51186"/>
    </source>
</evidence>
<organism evidence="2 3">
    <name type="scientific">Fumia xinanensis</name>
    <dbReference type="NCBI Taxonomy" id="2763659"/>
    <lineage>
        <taxon>Bacteria</taxon>
        <taxon>Bacillati</taxon>
        <taxon>Bacillota</taxon>
        <taxon>Clostridia</taxon>
        <taxon>Eubacteriales</taxon>
        <taxon>Oscillospiraceae</taxon>
        <taxon>Fumia</taxon>
    </lineage>
</organism>
<feature type="domain" description="N-acetyltransferase" evidence="1">
    <location>
        <begin position="14"/>
        <end position="174"/>
    </location>
</feature>
<dbReference type="InterPro" id="IPR000182">
    <property type="entry name" value="GNAT_dom"/>
</dbReference>
<dbReference type="SUPFAM" id="SSF55729">
    <property type="entry name" value="Acyl-CoA N-acyltransferases (Nat)"/>
    <property type="match status" value="1"/>
</dbReference>
<comment type="caution">
    <text evidence="2">The sequence shown here is derived from an EMBL/GenBank/DDBJ whole genome shotgun (WGS) entry which is preliminary data.</text>
</comment>
<reference evidence="2" key="1">
    <citation type="submission" date="2020-08" db="EMBL/GenBank/DDBJ databases">
        <title>Genome public.</title>
        <authorList>
            <person name="Liu C."/>
            <person name="Sun Q."/>
        </authorList>
    </citation>
    <scope>NUCLEOTIDE SEQUENCE</scope>
    <source>
        <strain evidence="2">NSJ-33</strain>
    </source>
</reference>
<dbReference type="Gene3D" id="3.40.630.30">
    <property type="match status" value="1"/>
</dbReference>
<dbReference type="PANTHER" id="PTHR43792">
    <property type="entry name" value="GNAT FAMILY, PUTATIVE (AFU_ORTHOLOGUE AFUA_3G00765)-RELATED-RELATED"/>
    <property type="match status" value="1"/>
</dbReference>
<dbReference type="PROSITE" id="PS51186">
    <property type="entry name" value="GNAT"/>
    <property type="match status" value="1"/>
</dbReference>
<evidence type="ECO:0000313" key="3">
    <source>
        <dbReference type="Proteomes" id="UP000610760"/>
    </source>
</evidence>
<evidence type="ECO:0000313" key="2">
    <source>
        <dbReference type="EMBL" id="MBC8558617.1"/>
    </source>
</evidence>
<dbReference type="InterPro" id="IPR051531">
    <property type="entry name" value="N-acetyltransferase"/>
</dbReference>
<accession>A0A926I6B4</accession>
<proteinExistence type="predicted"/>